<accession>A0A2A2KNQ0</accession>
<evidence type="ECO:0000256" key="1">
    <source>
        <dbReference type="SAM" id="MobiDB-lite"/>
    </source>
</evidence>
<feature type="region of interest" description="Disordered" evidence="1">
    <location>
        <begin position="1"/>
        <end position="126"/>
    </location>
</feature>
<keyword evidence="3" id="KW-1185">Reference proteome</keyword>
<feature type="region of interest" description="Disordered" evidence="1">
    <location>
        <begin position="218"/>
        <end position="255"/>
    </location>
</feature>
<name>A0A2A2KNQ0_9BILA</name>
<sequence length="359" mass="41037">MENSRSENARQESEANSWKSVNWGKDQDELQSIAREMEIQRDEERRLHDQAENERKAKEEERQAQYENERKAKEERWAQDERARTDRDDEWEQRMKEEKERYDQIEKERRTEGNKIAQAVKQKGKSAIPSIVQPAVTGRILRPPVSGRIFRPSVSGRILRPPVSGRIFRPSVSGRILRPPVSGRIIQPVRTDSNISVEQARDPADTDKICQNDIRPRKLQVDGRSAKTSLETSTSRTASSPDIKAPKSTPSKPKSWLRQIGKALVHFVAPQPYTMEYVQMLSKRDALKNRQQSAERRVMQPIEAPVEKIVQPIEPPAIPSSTATPTENETASTNSLLLSHLAHLSLNFEKKLLGVNIYA</sequence>
<feature type="compositionally biased region" description="Basic and acidic residues" evidence="1">
    <location>
        <begin position="35"/>
        <end position="113"/>
    </location>
</feature>
<proteinExistence type="predicted"/>
<comment type="caution">
    <text evidence="2">The sequence shown here is derived from an EMBL/GenBank/DDBJ whole genome shotgun (WGS) entry which is preliminary data.</text>
</comment>
<dbReference type="AlphaFoldDB" id="A0A2A2KNQ0"/>
<dbReference type="EMBL" id="LIAE01008082">
    <property type="protein sequence ID" value="PAV75498.1"/>
    <property type="molecule type" value="Genomic_DNA"/>
</dbReference>
<organism evidence="2 3">
    <name type="scientific">Diploscapter pachys</name>
    <dbReference type="NCBI Taxonomy" id="2018661"/>
    <lineage>
        <taxon>Eukaryota</taxon>
        <taxon>Metazoa</taxon>
        <taxon>Ecdysozoa</taxon>
        <taxon>Nematoda</taxon>
        <taxon>Chromadorea</taxon>
        <taxon>Rhabditida</taxon>
        <taxon>Rhabditina</taxon>
        <taxon>Rhabditomorpha</taxon>
        <taxon>Rhabditoidea</taxon>
        <taxon>Rhabditidae</taxon>
        <taxon>Diploscapter</taxon>
    </lineage>
</organism>
<evidence type="ECO:0000313" key="3">
    <source>
        <dbReference type="Proteomes" id="UP000218231"/>
    </source>
</evidence>
<feature type="compositionally biased region" description="Polar residues" evidence="1">
    <location>
        <begin position="226"/>
        <end position="240"/>
    </location>
</feature>
<evidence type="ECO:0000313" key="2">
    <source>
        <dbReference type="EMBL" id="PAV75498.1"/>
    </source>
</evidence>
<reference evidence="2 3" key="1">
    <citation type="journal article" date="2017" name="Curr. Biol.">
        <title>Genome architecture and evolution of a unichromosomal asexual nematode.</title>
        <authorList>
            <person name="Fradin H."/>
            <person name="Zegar C."/>
            <person name="Gutwein M."/>
            <person name="Lucas J."/>
            <person name="Kovtun M."/>
            <person name="Corcoran D."/>
            <person name="Baugh L.R."/>
            <person name="Kiontke K."/>
            <person name="Gunsalus K."/>
            <person name="Fitch D.H."/>
            <person name="Piano F."/>
        </authorList>
    </citation>
    <scope>NUCLEOTIDE SEQUENCE [LARGE SCALE GENOMIC DNA]</scope>
    <source>
        <strain evidence="2">PF1309</strain>
    </source>
</reference>
<protein>
    <submittedName>
        <fullName evidence="2">Uncharacterized protein</fullName>
    </submittedName>
</protein>
<dbReference type="Proteomes" id="UP000218231">
    <property type="component" value="Unassembled WGS sequence"/>
</dbReference>
<feature type="compositionally biased region" description="Basic and acidic residues" evidence="1">
    <location>
        <begin position="1"/>
        <end position="13"/>
    </location>
</feature>
<gene>
    <name evidence="2" type="ORF">WR25_02488</name>
</gene>